<dbReference type="InterPro" id="IPR014284">
    <property type="entry name" value="RNA_pol_sigma-70_dom"/>
</dbReference>
<dbReference type="Proteomes" id="UP001165488">
    <property type="component" value="Unassembled WGS sequence"/>
</dbReference>
<dbReference type="PANTHER" id="PTHR43133:SF46">
    <property type="entry name" value="RNA POLYMERASE SIGMA-70 FACTOR ECF SUBFAMILY"/>
    <property type="match status" value="1"/>
</dbReference>
<feature type="domain" description="RNA polymerase sigma-70 region 2" evidence="5">
    <location>
        <begin position="16"/>
        <end position="76"/>
    </location>
</feature>
<evidence type="ECO:0000256" key="1">
    <source>
        <dbReference type="ARBA" id="ARBA00010641"/>
    </source>
</evidence>
<evidence type="ECO:0000313" key="8">
    <source>
        <dbReference type="Proteomes" id="UP001165488"/>
    </source>
</evidence>
<evidence type="ECO:0000259" key="6">
    <source>
        <dbReference type="Pfam" id="PF08281"/>
    </source>
</evidence>
<gene>
    <name evidence="7" type="ORF">MM236_02480</name>
</gene>
<dbReference type="PANTHER" id="PTHR43133">
    <property type="entry name" value="RNA POLYMERASE ECF-TYPE SIGMA FACTO"/>
    <property type="match status" value="1"/>
</dbReference>
<dbReference type="Gene3D" id="1.10.10.10">
    <property type="entry name" value="Winged helix-like DNA-binding domain superfamily/Winged helix DNA-binding domain"/>
    <property type="match status" value="1"/>
</dbReference>
<dbReference type="NCBIfam" id="TIGR02985">
    <property type="entry name" value="Sig70_bacteroi1"/>
    <property type="match status" value="1"/>
</dbReference>
<dbReference type="InterPro" id="IPR007627">
    <property type="entry name" value="RNA_pol_sigma70_r2"/>
</dbReference>
<dbReference type="SUPFAM" id="SSF88659">
    <property type="entry name" value="Sigma3 and sigma4 domains of RNA polymerase sigma factors"/>
    <property type="match status" value="1"/>
</dbReference>
<dbReference type="NCBIfam" id="TIGR02937">
    <property type="entry name" value="sigma70-ECF"/>
    <property type="match status" value="1"/>
</dbReference>
<dbReference type="EMBL" id="JAKZGS010000002">
    <property type="protein sequence ID" value="MCH7396830.1"/>
    <property type="molecule type" value="Genomic_DNA"/>
</dbReference>
<sequence length="175" mass="20693">MLLPNNPKQFEETFNEYWEVLYSAAYVRTKDQAVTEDIVQEIFIDFWQRRNEIKIKTSLKAYLLTAVKYKVIKHFAHSHLFLRNTEEHEEIAMFDNDNLEFEDLYDELEIAIDKLSPRCQLIFRMSRIEGYSTDEIASQLNISSQTVHNQLSKSLGIVRNELKHLTPLVILLIKL</sequence>
<dbReference type="Pfam" id="PF08281">
    <property type="entry name" value="Sigma70_r4_2"/>
    <property type="match status" value="1"/>
</dbReference>
<keyword evidence="8" id="KW-1185">Reference proteome</keyword>
<dbReference type="RefSeq" id="WP_241273351.1">
    <property type="nucleotide sequence ID" value="NZ_JAKZGS010000002.1"/>
</dbReference>
<evidence type="ECO:0000256" key="3">
    <source>
        <dbReference type="ARBA" id="ARBA00023082"/>
    </source>
</evidence>
<dbReference type="InterPro" id="IPR039425">
    <property type="entry name" value="RNA_pol_sigma-70-like"/>
</dbReference>
<dbReference type="InterPro" id="IPR013324">
    <property type="entry name" value="RNA_pol_sigma_r3/r4-like"/>
</dbReference>
<comment type="similarity">
    <text evidence="1">Belongs to the sigma-70 factor family. ECF subfamily.</text>
</comment>
<evidence type="ECO:0000259" key="5">
    <source>
        <dbReference type="Pfam" id="PF04542"/>
    </source>
</evidence>
<name>A0ABS9UJM5_9BACT</name>
<comment type="caution">
    <text evidence="7">The sequence shown here is derived from an EMBL/GenBank/DDBJ whole genome shotgun (WGS) entry which is preliminary data.</text>
</comment>
<keyword evidence="4" id="KW-0804">Transcription</keyword>
<keyword evidence="2" id="KW-0805">Transcription regulation</keyword>
<evidence type="ECO:0000256" key="4">
    <source>
        <dbReference type="ARBA" id="ARBA00023163"/>
    </source>
</evidence>
<dbReference type="InterPro" id="IPR013325">
    <property type="entry name" value="RNA_pol_sigma_r2"/>
</dbReference>
<feature type="domain" description="RNA polymerase sigma factor 70 region 4 type 2" evidence="6">
    <location>
        <begin position="108"/>
        <end position="154"/>
    </location>
</feature>
<reference evidence="7" key="1">
    <citation type="submission" date="2022-03" db="EMBL/GenBank/DDBJ databases">
        <title>De novo assembled genomes of Belliella spp. (Cyclobacteriaceae) strains.</title>
        <authorList>
            <person name="Szabo A."/>
            <person name="Korponai K."/>
            <person name="Felfoldi T."/>
        </authorList>
    </citation>
    <scope>NUCLEOTIDE SEQUENCE</scope>
    <source>
        <strain evidence="7">DSM 107340</strain>
    </source>
</reference>
<protein>
    <submittedName>
        <fullName evidence="7">RNA polymerase sigma-70 factor</fullName>
    </submittedName>
</protein>
<keyword evidence="3" id="KW-0731">Sigma factor</keyword>
<dbReference type="InterPro" id="IPR014327">
    <property type="entry name" value="RNA_pol_sigma70_bacteroid"/>
</dbReference>
<dbReference type="Gene3D" id="1.10.1740.10">
    <property type="match status" value="1"/>
</dbReference>
<organism evidence="7 8">
    <name type="scientific">Belliella calami</name>
    <dbReference type="NCBI Taxonomy" id="2923436"/>
    <lineage>
        <taxon>Bacteria</taxon>
        <taxon>Pseudomonadati</taxon>
        <taxon>Bacteroidota</taxon>
        <taxon>Cytophagia</taxon>
        <taxon>Cytophagales</taxon>
        <taxon>Cyclobacteriaceae</taxon>
        <taxon>Belliella</taxon>
    </lineage>
</organism>
<dbReference type="Pfam" id="PF04542">
    <property type="entry name" value="Sigma70_r2"/>
    <property type="match status" value="1"/>
</dbReference>
<dbReference type="InterPro" id="IPR036388">
    <property type="entry name" value="WH-like_DNA-bd_sf"/>
</dbReference>
<dbReference type="SUPFAM" id="SSF88946">
    <property type="entry name" value="Sigma2 domain of RNA polymerase sigma factors"/>
    <property type="match status" value="1"/>
</dbReference>
<accession>A0ABS9UJM5</accession>
<proteinExistence type="inferred from homology"/>
<evidence type="ECO:0000313" key="7">
    <source>
        <dbReference type="EMBL" id="MCH7396830.1"/>
    </source>
</evidence>
<dbReference type="InterPro" id="IPR013249">
    <property type="entry name" value="RNA_pol_sigma70_r4_t2"/>
</dbReference>
<evidence type="ECO:0000256" key="2">
    <source>
        <dbReference type="ARBA" id="ARBA00023015"/>
    </source>
</evidence>